<evidence type="ECO:0000313" key="3">
    <source>
        <dbReference type="Proteomes" id="UP000264006"/>
    </source>
</evidence>
<gene>
    <name evidence="2" type="ORF">DVS28_a0401</name>
</gene>
<protein>
    <recommendedName>
        <fullName evidence="1">TfoX N-terminal domain-containing protein</fullName>
    </recommendedName>
</protein>
<feature type="domain" description="TfoX N-terminal" evidence="1">
    <location>
        <begin position="24"/>
        <end position="104"/>
    </location>
</feature>
<accession>A0A346XSB1</accession>
<dbReference type="Proteomes" id="UP000264006">
    <property type="component" value="Chromosome"/>
</dbReference>
<dbReference type="KEGG" id="euz:DVS28_a0401"/>
<dbReference type="AlphaFoldDB" id="A0A346XSB1"/>
<organism evidence="2 3">
    <name type="scientific">Euzebya pacifica</name>
    <dbReference type="NCBI Taxonomy" id="1608957"/>
    <lineage>
        <taxon>Bacteria</taxon>
        <taxon>Bacillati</taxon>
        <taxon>Actinomycetota</taxon>
        <taxon>Nitriliruptoria</taxon>
        <taxon>Euzebyales</taxon>
    </lineage>
</organism>
<keyword evidence="3" id="KW-1185">Reference proteome</keyword>
<dbReference type="Gene3D" id="3.30.1460.30">
    <property type="entry name" value="YgaC/TfoX-N like chaperone"/>
    <property type="match status" value="1"/>
</dbReference>
<evidence type="ECO:0000313" key="2">
    <source>
        <dbReference type="EMBL" id="AXV05108.1"/>
    </source>
</evidence>
<sequence>MGEKGARLTADATARAEQLVEEWQPLGPVTSKKMFGGHGIFHDGSMFGMVDSKADVFLKARGEDSRVFEDAGSTKHGRMPYWSVPPTVADDEALLREWAQHAIDGIDR</sequence>
<proteinExistence type="predicted"/>
<name>A0A346XSB1_9ACTN</name>
<dbReference type="EMBL" id="CP031165">
    <property type="protein sequence ID" value="AXV05108.1"/>
    <property type="molecule type" value="Genomic_DNA"/>
</dbReference>
<evidence type="ECO:0000259" key="1">
    <source>
        <dbReference type="Pfam" id="PF04993"/>
    </source>
</evidence>
<dbReference type="Pfam" id="PF04993">
    <property type="entry name" value="TfoX_N"/>
    <property type="match status" value="1"/>
</dbReference>
<dbReference type="RefSeq" id="WP_164709822.1">
    <property type="nucleotide sequence ID" value="NZ_CP031165.1"/>
</dbReference>
<dbReference type="InterPro" id="IPR007076">
    <property type="entry name" value="TfoX_N"/>
</dbReference>
<dbReference type="SUPFAM" id="SSF159894">
    <property type="entry name" value="YgaC/TfoX-N like"/>
    <property type="match status" value="1"/>
</dbReference>
<reference evidence="2 3" key="1">
    <citation type="submission" date="2018-09" db="EMBL/GenBank/DDBJ databases">
        <title>Complete genome sequence of Euzebya sp. DY32-46 isolated from seawater of Pacific Ocean.</title>
        <authorList>
            <person name="Xu L."/>
            <person name="Wu Y.-H."/>
            <person name="Xu X.-W."/>
        </authorList>
    </citation>
    <scope>NUCLEOTIDE SEQUENCE [LARGE SCALE GENOMIC DNA]</scope>
    <source>
        <strain evidence="2 3">DY32-46</strain>
    </source>
</reference>